<comment type="caution">
    <text evidence="3">The sequence shown here is derived from an EMBL/GenBank/DDBJ whole genome shotgun (WGS) entry which is preliminary data.</text>
</comment>
<gene>
    <name evidence="3" type="ORF">Pta02_65780</name>
</gene>
<organism evidence="3 4">
    <name type="scientific">Planobispora takensis</name>
    <dbReference type="NCBI Taxonomy" id="1367882"/>
    <lineage>
        <taxon>Bacteria</taxon>
        <taxon>Bacillati</taxon>
        <taxon>Actinomycetota</taxon>
        <taxon>Actinomycetes</taxon>
        <taxon>Streptosporangiales</taxon>
        <taxon>Streptosporangiaceae</taxon>
        <taxon>Planobispora</taxon>
    </lineage>
</organism>
<keyword evidence="4" id="KW-1185">Reference proteome</keyword>
<feature type="compositionally biased region" description="Basic and acidic residues" evidence="1">
    <location>
        <begin position="1"/>
        <end position="11"/>
    </location>
</feature>
<dbReference type="EMBL" id="BOOK01000051">
    <property type="protein sequence ID" value="GII04570.1"/>
    <property type="molecule type" value="Genomic_DNA"/>
</dbReference>
<name>A0A8J3WWV1_9ACTN</name>
<accession>A0A8J3WWV1</accession>
<feature type="transmembrane region" description="Helical" evidence="2">
    <location>
        <begin position="219"/>
        <end position="238"/>
    </location>
</feature>
<dbReference type="RefSeq" id="WP_239131403.1">
    <property type="nucleotide sequence ID" value="NZ_BOOK01000051.1"/>
</dbReference>
<evidence type="ECO:0000256" key="1">
    <source>
        <dbReference type="SAM" id="MobiDB-lite"/>
    </source>
</evidence>
<feature type="transmembrane region" description="Helical" evidence="2">
    <location>
        <begin position="82"/>
        <end position="104"/>
    </location>
</feature>
<evidence type="ECO:0000313" key="3">
    <source>
        <dbReference type="EMBL" id="GII04570.1"/>
    </source>
</evidence>
<evidence type="ECO:0008006" key="5">
    <source>
        <dbReference type="Google" id="ProtNLM"/>
    </source>
</evidence>
<sequence>MTGYEPARDPAADITPPAAGTGDPLPHQPADAGDPSPDAPAGAREPAATRVARWVTGVFAPQALVIVLPPLIGLLTGGWPGAGWGLVASALCGGVPAGVILAGVRSGRLDSHHLVDRESRTRPLLVAMAAVSVALVLLVLLGAPILLVATVTAMLAALALTVPITLRWKISFHAAVSTGTVVLLAHVLPAVPALTAGGLIVALICWARVRLRHHTPAQVVAGVIAGGGAAWATLAAFGV</sequence>
<evidence type="ECO:0000256" key="2">
    <source>
        <dbReference type="SAM" id="Phobius"/>
    </source>
</evidence>
<evidence type="ECO:0000313" key="4">
    <source>
        <dbReference type="Proteomes" id="UP000634476"/>
    </source>
</evidence>
<protein>
    <recommendedName>
        <fullName evidence="5">PAP2 superfamily protein</fullName>
    </recommendedName>
</protein>
<feature type="transmembrane region" description="Helical" evidence="2">
    <location>
        <begin position="125"/>
        <end position="158"/>
    </location>
</feature>
<feature type="transmembrane region" description="Helical" evidence="2">
    <location>
        <begin position="178"/>
        <end position="207"/>
    </location>
</feature>
<feature type="transmembrane region" description="Helical" evidence="2">
    <location>
        <begin position="54"/>
        <end position="76"/>
    </location>
</feature>
<keyword evidence="2" id="KW-0812">Transmembrane</keyword>
<dbReference type="Proteomes" id="UP000634476">
    <property type="component" value="Unassembled WGS sequence"/>
</dbReference>
<proteinExistence type="predicted"/>
<keyword evidence="2" id="KW-1133">Transmembrane helix</keyword>
<feature type="region of interest" description="Disordered" evidence="1">
    <location>
        <begin position="1"/>
        <end position="45"/>
    </location>
</feature>
<reference evidence="3" key="1">
    <citation type="submission" date="2021-01" db="EMBL/GenBank/DDBJ databases">
        <title>Whole genome shotgun sequence of Planobispora takensis NBRC 109077.</title>
        <authorList>
            <person name="Komaki H."/>
            <person name="Tamura T."/>
        </authorList>
    </citation>
    <scope>NUCLEOTIDE SEQUENCE</scope>
    <source>
        <strain evidence="3">NBRC 109077</strain>
    </source>
</reference>
<dbReference type="AlphaFoldDB" id="A0A8J3WWV1"/>
<keyword evidence="2" id="KW-0472">Membrane</keyword>
<feature type="compositionally biased region" description="Low complexity" evidence="1">
    <location>
        <begin position="29"/>
        <end position="43"/>
    </location>
</feature>